<protein>
    <recommendedName>
        <fullName evidence="3">BTB domain-containing protein</fullName>
    </recommendedName>
</protein>
<proteinExistence type="predicted"/>
<evidence type="ECO:0000313" key="2">
    <source>
        <dbReference type="Proteomes" id="UP000799440"/>
    </source>
</evidence>
<dbReference type="Proteomes" id="UP000799440">
    <property type="component" value="Unassembled WGS sequence"/>
</dbReference>
<sequence length="156" mass="18184">MNGNWSESKIRTVKLDDVDPATFTRYLHLVSYNKLCTQSDNNDDWSELDRIADIYILAERLQDVDEKYIVPLVPRYSQDTLGRNYCDGLRGHHRGKHAPQYRRRLTDVPTEFLVDLMVALAENTKQAHTKKDITEFWESTNAEPDKAGNWESRRVA</sequence>
<dbReference type="OrthoDB" id="1022638at2759"/>
<dbReference type="EMBL" id="MU006561">
    <property type="protein sequence ID" value="KAF2751806.1"/>
    <property type="molecule type" value="Genomic_DNA"/>
</dbReference>
<gene>
    <name evidence="1" type="ORF">M011DRAFT_473114</name>
</gene>
<accession>A0A6A6VPT0</accession>
<evidence type="ECO:0000313" key="1">
    <source>
        <dbReference type="EMBL" id="KAF2751806.1"/>
    </source>
</evidence>
<evidence type="ECO:0008006" key="3">
    <source>
        <dbReference type="Google" id="ProtNLM"/>
    </source>
</evidence>
<dbReference type="AlphaFoldDB" id="A0A6A6VPT0"/>
<name>A0A6A6VPT0_9PLEO</name>
<reference evidence="1" key="1">
    <citation type="journal article" date="2020" name="Stud. Mycol.">
        <title>101 Dothideomycetes genomes: a test case for predicting lifestyles and emergence of pathogens.</title>
        <authorList>
            <person name="Haridas S."/>
            <person name="Albert R."/>
            <person name="Binder M."/>
            <person name="Bloem J."/>
            <person name="Labutti K."/>
            <person name="Salamov A."/>
            <person name="Andreopoulos B."/>
            <person name="Baker S."/>
            <person name="Barry K."/>
            <person name="Bills G."/>
            <person name="Bluhm B."/>
            <person name="Cannon C."/>
            <person name="Castanera R."/>
            <person name="Culley D."/>
            <person name="Daum C."/>
            <person name="Ezra D."/>
            <person name="Gonzalez J."/>
            <person name="Henrissat B."/>
            <person name="Kuo A."/>
            <person name="Liang C."/>
            <person name="Lipzen A."/>
            <person name="Lutzoni F."/>
            <person name="Magnuson J."/>
            <person name="Mondo S."/>
            <person name="Nolan M."/>
            <person name="Ohm R."/>
            <person name="Pangilinan J."/>
            <person name="Park H.-J."/>
            <person name="Ramirez L."/>
            <person name="Alfaro M."/>
            <person name="Sun H."/>
            <person name="Tritt A."/>
            <person name="Yoshinaga Y."/>
            <person name="Zwiers L.-H."/>
            <person name="Turgeon B."/>
            <person name="Goodwin S."/>
            <person name="Spatafora J."/>
            <person name="Crous P."/>
            <person name="Grigoriev I."/>
        </authorList>
    </citation>
    <scope>NUCLEOTIDE SEQUENCE</scope>
    <source>
        <strain evidence="1">CBS 119925</strain>
    </source>
</reference>
<organism evidence="1 2">
    <name type="scientific">Sporormia fimetaria CBS 119925</name>
    <dbReference type="NCBI Taxonomy" id="1340428"/>
    <lineage>
        <taxon>Eukaryota</taxon>
        <taxon>Fungi</taxon>
        <taxon>Dikarya</taxon>
        <taxon>Ascomycota</taxon>
        <taxon>Pezizomycotina</taxon>
        <taxon>Dothideomycetes</taxon>
        <taxon>Pleosporomycetidae</taxon>
        <taxon>Pleosporales</taxon>
        <taxon>Sporormiaceae</taxon>
        <taxon>Sporormia</taxon>
    </lineage>
</organism>
<keyword evidence="2" id="KW-1185">Reference proteome</keyword>